<sequence>MKRCPMQWDQEDKMHQVGLMRDIYSKCTRCLIWVGEIEGNTISEAEATLDFISLCAGYAREHTSDDLNPQESVHYRPQVGIPVSLSTPGRVDGAVRAFNNFTIKCSVWWSRVWTVQEAVLPEKAVVQWGQVSLPWSIITKAALNLCNPGTHLPPLSLLQSFNSLLNDFVGPVRGLSKAKKGERPLNILQRWRYREATDPRDKVYALIGLFPQTVLLNVHSCNYQLSVLALYRQVTADLIHLEQGLRPLVGLRGRYTPGLATWAIDLAGSPDVETWRWWWNYSHRYKWFKSDSGSSLSEHFVHEGRAISLKGISVDKIEKIGKALTVHRGEKPPNTDIIQTMQYWRQLTVDYMHQLRSSRGCPYGNDWDTAFWTTMIGDLIMTEYPQRRATAHDAKLVMLYYQKKTWSEVVQSLKGMVINKSFFITRQGYIGLGPPDLVKGDHVWVLFGGNVPFILRESCAFADTYTLVGDAYVHGIMDGEAVNRYESRQQVIHIH</sequence>
<dbReference type="EMBL" id="VCAU01000227">
    <property type="protein sequence ID" value="KAF9882743.1"/>
    <property type="molecule type" value="Genomic_DNA"/>
</dbReference>
<accession>A0AAD4CAK4</accession>
<organism evidence="2 3">
    <name type="scientific">Aspergillus nanangensis</name>
    <dbReference type="NCBI Taxonomy" id="2582783"/>
    <lineage>
        <taxon>Eukaryota</taxon>
        <taxon>Fungi</taxon>
        <taxon>Dikarya</taxon>
        <taxon>Ascomycota</taxon>
        <taxon>Pezizomycotina</taxon>
        <taxon>Eurotiomycetes</taxon>
        <taxon>Eurotiomycetidae</taxon>
        <taxon>Eurotiales</taxon>
        <taxon>Aspergillaceae</taxon>
        <taxon>Aspergillus</taxon>
        <taxon>Aspergillus subgen. Circumdati</taxon>
    </lineage>
</organism>
<evidence type="ECO:0000313" key="2">
    <source>
        <dbReference type="EMBL" id="KAF9882743.1"/>
    </source>
</evidence>
<reference evidence="2" key="2">
    <citation type="submission" date="2020-02" db="EMBL/GenBank/DDBJ databases">
        <authorList>
            <person name="Gilchrist C.L.M."/>
            <person name="Chooi Y.-H."/>
        </authorList>
    </citation>
    <scope>NUCLEOTIDE SEQUENCE</scope>
    <source>
        <strain evidence="2">MST-FP2251</strain>
    </source>
</reference>
<dbReference type="Pfam" id="PF26639">
    <property type="entry name" value="Het-6_barrel"/>
    <property type="match status" value="1"/>
</dbReference>
<name>A0AAD4CAK4_ASPNN</name>
<feature type="domain" description="Heterokaryon incompatibility" evidence="1">
    <location>
        <begin position="4"/>
        <end position="117"/>
    </location>
</feature>
<dbReference type="Proteomes" id="UP001194746">
    <property type="component" value="Unassembled WGS sequence"/>
</dbReference>
<dbReference type="Pfam" id="PF06985">
    <property type="entry name" value="HET"/>
    <property type="match status" value="1"/>
</dbReference>
<evidence type="ECO:0000259" key="1">
    <source>
        <dbReference type="Pfam" id="PF06985"/>
    </source>
</evidence>
<dbReference type="PANTHER" id="PTHR24148:SF73">
    <property type="entry name" value="HET DOMAIN PROTEIN (AFU_ORTHOLOGUE AFUA_8G01020)"/>
    <property type="match status" value="1"/>
</dbReference>
<proteinExistence type="predicted"/>
<protein>
    <recommendedName>
        <fullName evidence="1">Heterokaryon incompatibility domain-containing protein</fullName>
    </recommendedName>
</protein>
<dbReference type="InterPro" id="IPR052895">
    <property type="entry name" value="HetReg/Transcr_Mod"/>
</dbReference>
<evidence type="ECO:0000313" key="3">
    <source>
        <dbReference type="Proteomes" id="UP001194746"/>
    </source>
</evidence>
<dbReference type="AlphaFoldDB" id="A0AAD4CAK4"/>
<dbReference type="PANTHER" id="PTHR24148">
    <property type="entry name" value="ANKYRIN REPEAT DOMAIN-CONTAINING PROTEIN 39 HOMOLOG-RELATED"/>
    <property type="match status" value="1"/>
</dbReference>
<comment type="caution">
    <text evidence="2">The sequence shown here is derived from an EMBL/GenBank/DDBJ whole genome shotgun (WGS) entry which is preliminary data.</text>
</comment>
<keyword evidence="3" id="KW-1185">Reference proteome</keyword>
<reference evidence="2" key="1">
    <citation type="journal article" date="2019" name="Beilstein J. Org. Chem.">
        <title>Nanangenines: drimane sesquiterpenoids as the dominant metabolite cohort of a novel Australian fungus, Aspergillus nanangensis.</title>
        <authorList>
            <person name="Lacey H.J."/>
            <person name="Gilchrist C.L.M."/>
            <person name="Crombie A."/>
            <person name="Kalaitzis J.A."/>
            <person name="Vuong D."/>
            <person name="Rutledge P.J."/>
            <person name="Turner P."/>
            <person name="Pitt J.I."/>
            <person name="Lacey E."/>
            <person name="Chooi Y.H."/>
            <person name="Piggott A.M."/>
        </authorList>
    </citation>
    <scope>NUCLEOTIDE SEQUENCE</scope>
    <source>
        <strain evidence="2">MST-FP2251</strain>
    </source>
</reference>
<gene>
    <name evidence="2" type="ORF">FE257_005334</name>
</gene>
<dbReference type="InterPro" id="IPR010730">
    <property type="entry name" value="HET"/>
</dbReference>